<protein>
    <submittedName>
        <fullName evidence="1">Uncharacterized protein</fullName>
    </submittedName>
</protein>
<accession>A0A955L7H0</accession>
<sequence length="313" mass="36929">MSYQHSNFTGYYSSLEIIEEQGKKFVQKKITLPLSLSIVQDLEQRIRLQRSALESMGVPIPELIKIEIIQDEEGTHNLLIKEHFEGLDFVDVVDDSNFEFYIDKLLTDIYKPLLTSTTEEYLKAGIDTSVRNFVYKSHENQFCYVDFIPPKVFYKGHYSQELPEIEGPFYDIRMLGHNDRAGVVYVQYVNFIRLFPEKRKFIQGKIEQFLDSINESDLKKYMVESPFYRIEDPQNAAEHVNQIEDWRGMNYYYLREGICIASELNTEFRKRQSDLFAMTTHERDHNSDEYGLLPQSTFEKVKNLILDAFEHNS</sequence>
<reference evidence="1" key="2">
    <citation type="journal article" date="2021" name="Microbiome">
        <title>Successional dynamics and alternative stable states in a saline activated sludge microbial community over 9 years.</title>
        <authorList>
            <person name="Wang Y."/>
            <person name="Ye J."/>
            <person name="Ju F."/>
            <person name="Liu L."/>
            <person name="Boyd J.A."/>
            <person name="Deng Y."/>
            <person name="Parks D.H."/>
            <person name="Jiang X."/>
            <person name="Yin X."/>
            <person name="Woodcroft B.J."/>
            <person name="Tyson G.W."/>
            <person name="Hugenholtz P."/>
            <person name="Polz M.F."/>
            <person name="Zhang T."/>
        </authorList>
    </citation>
    <scope>NUCLEOTIDE SEQUENCE</scope>
    <source>
        <strain evidence="1">HKST-UBA11</strain>
    </source>
</reference>
<evidence type="ECO:0000313" key="1">
    <source>
        <dbReference type="EMBL" id="MCA9385158.1"/>
    </source>
</evidence>
<reference evidence="1" key="1">
    <citation type="submission" date="2020-04" db="EMBL/GenBank/DDBJ databases">
        <authorList>
            <person name="Zhang T."/>
        </authorList>
    </citation>
    <scope>NUCLEOTIDE SEQUENCE</scope>
    <source>
        <strain evidence="1">HKST-UBA11</strain>
    </source>
</reference>
<organism evidence="1 2">
    <name type="scientific">Candidatus Dojkabacteria bacterium</name>
    <dbReference type="NCBI Taxonomy" id="2099670"/>
    <lineage>
        <taxon>Bacteria</taxon>
        <taxon>Candidatus Dojkabacteria</taxon>
    </lineage>
</organism>
<gene>
    <name evidence="1" type="ORF">KC717_00755</name>
</gene>
<proteinExistence type="predicted"/>
<name>A0A955L7H0_9BACT</name>
<dbReference type="Proteomes" id="UP000754563">
    <property type="component" value="Unassembled WGS sequence"/>
</dbReference>
<evidence type="ECO:0000313" key="2">
    <source>
        <dbReference type="Proteomes" id="UP000754563"/>
    </source>
</evidence>
<dbReference type="EMBL" id="JAGQLH010000005">
    <property type="protein sequence ID" value="MCA9385158.1"/>
    <property type="molecule type" value="Genomic_DNA"/>
</dbReference>
<dbReference type="AlphaFoldDB" id="A0A955L7H0"/>
<comment type="caution">
    <text evidence="1">The sequence shown here is derived from an EMBL/GenBank/DDBJ whole genome shotgun (WGS) entry which is preliminary data.</text>
</comment>